<feature type="compositionally biased region" description="Polar residues" evidence="4">
    <location>
        <begin position="381"/>
        <end position="392"/>
    </location>
</feature>
<dbReference type="InterPro" id="IPR032687">
    <property type="entry name" value="AraC-type_N"/>
</dbReference>
<protein>
    <recommendedName>
        <fullName evidence="5">HTH araC/xylS-type domain-containing protein</fullName>
    </recommendedName>
</protein>
<dbReference type="PANTHER" id="PTHR47894:SF1">
    <property type="entry name" value="HTH-TYPE TRANSCRIPTIONAL REGULATOR VQSM"/>
    <property type="match status" value="1"/>
</dbReference>
<evidence type="ECO:0000313" key="7">
    <source>
        <dbReference type="Proteomes" id="UP000324101"/>
    </source>
</evidence>
<dbReference type="InterPro" id="IPR009057">
    <property type="entry name" value="Homeodomain-like_sf"/>
</dbReference>
<dbReference type="RefSeq" id="WP_150255262.1">
    <property type="nucleotide sequence ID" value="NZ_CP029189.1"/>
</dbReference>
<dbReference type="AlphaFoldDB" id="A0A5P2DIY6"/>
<name>A0A5P2DIY6_STRVZ</name>
<dbReference type="GO" id="GO:0005829">
    <property type="term" value="C:cytosol"/>
    <property type="evidence" value="ECO:0007669"/>
    <property type="project" value="TreeGrafter"/>
</dbReference>
<dbReference type="OrthoDB" id="5241536at2"/>
<feature type="compositionally biased region" description="Basic and acidic residues" evidence="4">
    <location>
        <begin position="20"/>
        <end position="31"/>
    </location>
</feature>
<dbReference type="PANTHER" id="PTHR47894">
    <property type="entry name" value="HTH-TYPE TRANSCRIPTIONAL REGULATOR GADX"/>
    <property type="match status" value="1"/>
</dbReference>
<gene>
    <name evidence="6" type="ORF">DEJ51_00465</name>
</gene>
<dbReference type="PROSITE" id="PS01124">
    <property type="entry name" value="HTH_ARAC_FAMILY_2"/>
    <property type="match status" value="1"/>
</dbReference>
<dbReference type="Proteomes" id="UP000324101">
    <property type="component" value="Chromosome"/>
</dbReference>
<dbReference type="GO" id="GO:0003700">
    <property type="term" value="F:DNA-binding transcription factor activity"/>
    <property type="evidence" value="ECO:0007669"/>
    <property type="project" value="InterPro"/>
</dbReference>
<accession>A0A5P2DIY6</accession>
<dbReference type="EMBL" id="CP029189">
    <property type="protein sequence ID" value="QES52929.1"/>
    <property type="molecule type" value="Genomic_DNA"/>
</dbReference>
<organism evidence="6 7">
    <name type="scientific">Streptomyces venezuelae</name>
    <dbReference type="NCBI Taxonomy" id="54571"/>
    <lineage>
        <taxon>Bacteria</taxon>
        <taxon>Bacillati</taxon>
        <taxon>Actinomycetota</taxon>
        <taxon>Actinomycetes</taxon>
        <taxon>Kitasatosporales</taxon>
        <taxon>Streptomycetaceae</taxon>
        <taxon>Streptomyces</taxon>
    </lineage>
</organism>
<dbReference type="Pfam" id="PF12625">
    <property type="entry name" value="Arabinose_bd"/>
    <property type="match status" value="1"/>
</dbReference>
<dbReference type="Pfam" id="PF12833">
    <property type="entry name" value="HTH_18"/>
    <property type="match status" value="1"/>
</dbReference>
<reference evidence="6 7" key="1">
    <citation type="submission" date="2018-05" db="EMBL/GenBank/DDBJ databases">
        <title>Streptomyces venezuelae.</title>
        <authorList>
            <person name="Kim W."/>
            <person name="Lee N."/>
            <person name="Cho B.-K."/>
        </authorList>
    </citation>
    <scope>NUCLEOTIDE SEQUENCE [LARGE SCALE GENOMIC DNA]</scope>
    <source>
        <strain evidence="6 7">ATCC 21018</strain>
    </source>
</reference>
<evidence type="ECO:0000256" key="4">
    <source>
        <dbReference type="SAM" id="MobiDB-lite"/>
    </source>
</evidence>
<keyword evidence="1" id="KW-0805">Transcription regulation</keyword>
<dbReference type="SUPFAM" id="SSF46689">
    <property type="entry name" value="Homeodomain-like"/>
    <property type="match status" value="1"/>
</dbReference>
<dbReference type="Gene3D" id="1.10.10.60">
    <property type="entry name" value="Homeodomain-like"/>
    <property type="match status" value="1"/>
</dbReference>
<proteinExistence type="predicted"/>
<keyword evidence="3" id="KW-0804">Transcription</keyword>
<keyword evidence="2" id="KW-0238">DNA-binding</keyword>
<evidence type="ECO:0000256" key="2">
    <source>
        <dbReference type="ARBA" id="ARBA00023125"/>
    </source>
</evidence>
<evidence type="ECO:0000313" key="6">
    <source>
        <dbReference type="EMBL" id="QES52929.1"/>
    </source>
</evidence>
<dbReference type="GO" id="GO:0000976">
    <property type="term" value="F:transcription cis-regulatory region binding"/>
    <property type="evidence" value="ECO:0007669"/>
    <property type="project" value="TreeGrafter"/>
</dbReference>
<evidence type="ECO:0000259" key="5">
    <source>
        <dbReference type="PROSITE" id="PS01124"/>
    </source>
</evidence>
<evidence type="ECO:0000256" key="1">
    <source>
        <dbReference type="ARBA" id="ARBA00023015"/>
    </source>
</evidence>
<dbReference type="SMART" id="SM00342">
    <property type="entry name" value="HTH_ARAC"/>
    <property type="match status" value="1"/>
</dbReference>
<dbReference type="InterPro" id="IPR018060">
    <property type="entry name" value="HTH_AraC"/>
</dbReference>
<sequence>MTLDRPLTPDNGLTRQEQGPTRHEDAADHHSRSGRISGHPPLLPGTTPAAFTRLNARAARRIGVSPAKYAPLLGMSPQHLSDDRYRTPASTNIRIWELMALQAPWHEVSLHMAHESALGTLGIWDYLLTQAPTPLEGLHDAYHYLATVADAGTETMRIEQTEQHVTISHVNAADLTDEVASAIRAYSLGLLQQRVGEATRRSVIPTKVALAAQAPQTHQALVDLYGTRAIDFACPVNSITFKAADLTTPQPHAPGLSGLLRRHAEQTLADAIPLRDWLDLFRATLRTPPDAGMPTLRTTAQRMSLSTRTLQRRLEEHQTTWSEELQGLRREHALRLITTTEMTLESVARETGYADPGGLRRAVHRWTGQPIASVRSHGDTESTSAASSQDPSQAGVDRGPDRPVSAARSGPTSHL</sequence>
<feature type="region of interest" description="Disordered" evidence="4">
    <location>
        <begin position="369"/>
        <end position="415"/>
    </location>
</feature>
<evidence type="ECO:0000256" key="3">
    <source>
        <dbReference type="ARBA" id="ARBA00023163"/>
    </source>
</evidence>
<feature type="domain" description="HTH araC/xylS-type" evidence="5">
    <location>
        <begin position="275"/>
        <end position="377"/>
    </location>
</feature>
<feature type="region of interest" description="Disordered" evidence="4">
    <location>
        <begin position="1"/>
        <end position="48"/>
    </location>
</feature>